<dbReference type="Proteomes" id="UP000704176">
    <property type="component" value="Unassembled WGS sequence"/>
</dbReference>
<organism evidence="2 3">
    <name type="scientific">Microvirga puerhi</name>
    <dbReference type="NCBI Taxonomy" id="2876078"/>
    <lineage>
        <taxon>Bacteria</taxon>
        <taxon>Pseudomonadati</taxon>
        <taxon>Pseudomonadota</taxon>
        <taxon>Alphaproteobacteria</taxon>
        <taxon>Hyphomicrobiales</taxon>
        <taxon>Methylobacteriaceae</taxon>
        <taxon>Microvirga</taxon>
    </lineage>
</organism>
<dbReference type="RefSeq" id="WP_224310882.1">
    <property type="nucleotide sequence ID" value="NZ_JAIRBM010000001.1"/>
</dbReference>
<comment type="caution">
    <text evidence="2">The sequence shown here is derived from an EMBL/GenBank/DDBJ whole genome shotgun (WGS) entry which is preliminary data.</text>
</comment>
<dbReference type="EMBL" id="JAIRBM010000001">
    <property type="protein sequence ID" value="MBZ6074825.1"/>
    <property type="molecule type" value="Genomic_DNA"/>
</dbReference>
<proteinExistence type="predicted"/>
<keyword evidence="1" id="KW-0732">Signal</keyword>
<gene>
    <name evidence="2" type="ORF">K9B37_00725</name>
</gene>
<sequence>MGRLNIVSILTLLATLVGLATAQAQAPQAPTRPDQIDYAMFPLAEAKDSPQCRLHVTGDTFAFDPAVSNPSMTCPDAFAWTLFVRSVRDNFWEDWTTDRQMWPSDPWPRCRPGTAPDRCCPAIEISNTGAPEHCPAYPGPTPGVPSHQVRAPVTAHQMSMEQALGVLGKSDGRWDNVPAILKSPVIGALQDELIFRNKPMVDYVFDNELYHTEGLIRVFDNFVTALGSAAPRRPAAPNPAKSHDAPPFLTKIDFPIAALMVKANWLAADRAAQVGINPDDQEHPYIVMNFVPRSPPGDATPASPKPYLLLSMHISSKDVPNWTWATFEHVNNQGRCDWTGCNDSFGYPVQAKDTTSAGSAALASNYIGPNKTRNIDGSGVDAFDLAGAYPDGGEISPVLGALFAQGDIGTGNGINRSGRPTRQDAAWRSYRLKGTQVDFVTATGVPTKLGNSVTEAGFVNSASCLTCHSRAAITREGVPAFAIFADRMSDAGLAESVNGAPNPAWFSVNAFFGVGTQREAPQVMAVQTDFVWGFRFACPMDPRPLGPAWCKNLTTKGYSAPVPTRMMP</sequence>
<reference evidence="2 3" key="1">
    <citation type="submission" date="2021-09" db="EMBL/GenBank/DDBJ databases">
        <title>The complete genome sequence of a new microorganism.</title>
        <authorList>
            <person name="Zi Z."/>
        </authorList>
    </citation>
    <scope>NUCLEOTIDE SEQUENCE [LARGE SCALE GENOMIC DNA]</scope>
    <source>
        <strain evidence="2 3">WGZ8</strain>
    </source>
</reference>
<protein>
    <recommendedName>
        <fullName evidence="4">Cytochrome c domain-containing protein</fullName>
    </recommendedName>
</protein>
<evidence type="ECO:0000313" key="3">
    <source>
        <dbReference type="Proteomes" id="UP000704176"/>
    </source>
</evidence>
<evidence type="ECO:0008006" key="4">
    <source>
        <dbReference type="Google" id="ProtNLM"/>
    </source>
</evidence>
<keyword evidence="3" id="KW-1185">Reference proteome</keyword>
<feature type="signal peptide" evidence="1">
    <location>
        <begin position="1"/>
        <end position="22"/>
    </location>
</feature>
<feature type="chain" id="PRO_5045954787" description="Cytochrome c domain-containing protein" evidence="1">
    <location>
        <begin position="23"/>
        <end position="568"/>
    </location>
</feature>
<accession>A0ABS7VH47</accession>
<evidence type="ECO:0000256" key="1">
    <source>
        <dbReference type="SAM" id="SignalP"/>
    </source>
</evidence>
<name>A0ABS7VH47_9HYPH</name>
<evidence type="ECO:0000313" key="2">
    <source>
        <dbReference type="EMBL" id="MBZ6074825.1"/>
    </source>
</evidence>